<feature type="compositionally biased region" description="Pro residues" evidence="1">
    <location>
        <begin position="376"/>
        <end position="386"/>
    </location>
</feature>
<feature type="compositionally biased region" description="Basic and acidic residues" evidence="1">
    <location>
        <begin position="400"/>
        <end position="410"/>
    </location>
</feature>
<evidence type="ECO:0000256" key="1">
    <source>
        <dbReference type="SAM" id="MobiDB-lite"/>
    </source>
</evidence>
<feature type="compositionally biased region" description="Polar residues" evidence="1">
    <location>
        <begin position="205"/>
        <end position="220"/>
    </location>
</feature>
<dbReference type="Gene3D" id="3.80.10.10">
    <property type="entry name" value="Ribonuclease Inhibitor"/>
    <property type="match status" value="1"/>
</dbReference>
<dbReference type="PANTHER" id="PTHR22708:SF0">
    <property type="entry name" value="LEUCINE-RICH REPEAT-CONTAINING PROTEIN 56"/>
    <property type="match status" value="1"/>
</dbReference>
<dbReference type="PANTHER" id="PTHR22708">
    <property type="entry name" value="LEUCINE-RICH REPEAT-CONTAINING PROTEIN 56"/>
    <property type="match status" value="1"/>
</dbReference>
<dbReference type="EMBL" id="JAPFFF010000012">
    <property type="protein sequence ID" value="KAK8875878.1"/>
    <property type="molecule type" value="Genomic_DNA"/>
</dbReference>
<protein>
    <submittedName>
        <fullName evidence="2">Leucine-rich repeat-containing protein 56</fullName>
    </submittedName>
</protein>
<evidence type="ECO:0000313" key="3">
    <source>
        <dbReference type="Proteomes" id="UP001470230"/>
    </source>
</evidence>
<evidence type="ECO:0000313" key="2">
    <source>
        <dbReference type="EMBL" id="KAK8875878.1"/>
    </source>
</evidence>
<proteinExistence type="predicted"/>
<dbReference type="PROSITE" id="PS51450">
    <property type="entry name" value="LRR"/>
    <property type="match status" value="2"/>
</dbReference>
<keyword evidence="3" id="KW-1185">Reference proteome</keyword>
<dbReference type="InterPro" id="IPR040091">
    <property type="entry name" value="LRRC56"/>
</dbReference>
<feature type="compositionally biased region" description="Basic and acidic residues" evidence="1">
    <location>
        <begin position="459"/>
        <end position="469"/>
    </location>
</feature>
<gene>
    <name evidence="2" type="ORF">M9Y10_006053</name>
</gene>
<dbReference type="Proteomes" id="UP001470230">
    <property type="component" value="Unassembled WGS sequence"/>
</dbReference>
<feature type="compositionally biased region" description="Low complexity" evidence="1">
    <location>
        <begin position="225"/>
        <end position="257"/>
    </location>
</feature>
<accession>A0ABR2JD63</accession>
<dbReference type="SUPFAM" id="SSF52058">
    <property type="entry name" value="L domain-like"/>
    <property type="match status" value="1"/>
</dbReference>
<feature type="compositionally biased region" description="Polar residues" evidence="1">
    <location>
        <begin position="349"/>
        <end position="360"/>
    </location>
</feature>
<feature type="region of interest" description="Disordered" evidence="1">
    <location>
        <begin position="187"/>
        <end position="513"/>
    </location>
</feature>
<dbReference type="InterPro" id="IPR032675">
    <property type="entry name" value="LRR_dom_sf"/>
</dbReference>
<dbReference type="InterPro" id="IPR001611">
    <property type="entry name" value="Leu-rich_rpt"/>
</dbReference>
<comment type="caution">
    <text evidence="2">The sequence shown here is derived from an EMBL/GenBank/DDBJ whole genome shotgun (WGS) entry which is preliminary data.</text>
</comment>
<reference evidence="2 3" key="1">
    <citation type="submission" date="2024-04" db="EMBL/GenBank/DDBJ databases">
        <title>Tritrichomonas musculus Genome.</title>
        <authorList>
            <person name="Alves-Ferreira E."/>
            <person name="Grigg M."/>
            <person name="Lorenzi H."/>
            <person name="Galac M."/>
        </authorList>
    </citation>
    <scope>NUCLEOTIDE SEQUENCE [LARGE SCALE GENOMIC DNA]</scope>
    <source>
        <strain evidence="2 3">EAF2021</strain>
    </source>
</reference>
<feature type="compositionally biased region" description="Polar residues" evidence="1">
    <location>
        <begin position="265"/>
        <end position="274"/>
    </location>
</feature>
<sequence length="513" mass="57340">MIDQLILDFDTAPEVLSYNSLIHYKGKKKFGNVKSIEAKVNTEELTLSFLGPMFPNLERLRLNNSVISSIRDIGCNFPKLRFLSLAQCNITSLDGIATISPNLQELYLAGNKIPDLVDLMGMDHLKIIDLEDNGISKFSTIEILKFCDKLTTLTLKSNPIAIDPSYRKKIFQLLPKLSYLDETRPQMSMPVRAPPSSNSNVPPNTQKVHSPPTNKPTTQPRGDPSKQVVQQKGQKPGSSQQSKQVTQSQQSKQAVQQNKPKVDQTKQSASTKTENSQKDVLQADNNKNSQNNQNKKRPPSADNVKRAIQTKQSDSQPAKKLENPNTPPPQKPQQQQPSPRKLTDRNPRTGASSSRFNRPNTKLVVSKGDEKEPQKAPKPPIKPPGNSPEVSPRARPANNRHTEQQKSQEHEESDLQPQFSDIKKPLNRTAVLSSAKKLNKKNRSNKNGEEIMTDMVQDMVDKNNADSKQNRSNLYERSAFPELNSLVVKKTPNKNAKPPEIIKPLSARGPVYV</sequence>
<name>A0ABR2JD63_9EUKA</name>
<organism evidence="2 3">
    <name type="scientific">Tritrichomonas musculus</name>
    <dbReference type="NCBI Taxonomy" id="1915356"/>
    <lineage>
        <taxon>Eukaryota</taxon>
        <taxon>Metamonada</taxon>
        <taxon>Parabasalia</taxon>
        <taxon>Tritrichomonadida</taxon>
        <taxon>Tritrichomonadidae</taxon>
        <taxon>Tritrichomonas</taxon>
    </lineage>
</organism>
<feature type="compositionally biased region" description="Low complexity" evidence="1">
    <location>
        <begin position="194"/>
        <end position="204"/>
    </location>
</feature>